<name>X0X3W5_9ZZZZ</name>
<dbReference type="InterPro" id="IPR029439">
    <property type="entry name" value="Wzt_C"/>
</dbReference>
<proteinExistence type="predicted"/>
<accession>X0X3W5</accession>
<dbReference type="SUPFAM" id="SSF52540">
    <property type="entry name" value="P-loop containing nucleoside triphosphate hydrolases"/>
    <property type="match status" value="1"/>
</dbReference>
<dbReference type="EMBL" id="BARS01046638">
    <property type="protein sequence ID" value="GAG31338.1"/>
    <property type="molecule type" value="Genomic_DNA"/>
</dbReference>
<dbReference type="PANTHER" id="PTHR46743">
    <property type="entry name" value="TEICHOIC ACIDS EXPORT ATP-BINDING PROTEIN TAGH"/>
    <property type="match status" value="1"/>
</dbReference>
<dbReference type="Gene3D" id="2.70.50.60">
    <property type="entry name" value="abc- transporter (atp binding component) like domain"/>
    <property type="match status" value="1"/>
</dbReference>
<organism evidence="2">
    <name type="scientific">marine sediment metagenome</name>
    <dbReference type="NCBI Taxonomy" id="412755"/>
    <lineage>
        <taxon>unclassified sequences</taxon>
        <taxon>metagenomes</taxon>
        <taxon>ecological metagenomes</taxon>
    </lineage>
</organism>
<feature type="domain" description="Wzt C-terminal" evidence="1">
    <location>
        <begin position="87"/>
        <end position="183"/>
    </location>
</feature>
<dbReference type="CDD" id="cd10147">
    <property type="entry name" value="Wzt_C-like"/>
    <property type="match status" value="1"/>
</dbReference>
<sequence length="237" mass="26034">AQFRQRCIKRIEELQRKGTAIVFVSHNLYLVESICDEAVFLASGHIQAQGDVVDVINAYEAWTRRAQIQNSLESTLDSRDPTSPSAVEIIKVEVQSLNGARTEELGSTDAIEVRVHYQAREPVHKPNLYVKILRVDGTTCCMIRSADYGYALDDLEGEGLISLAIAPLQLTPGAYVVDAELVGGAPGWVVLAQRHSQWFQVAGSNVGHEGIFVPRVAWVRVEQVNQHGVSTENSAQG</sequence>
<comment type="caution">
    <text evidence="2">The sequence shown here is derived from an EMBL/GenBank/DDBJ whole genome shotgun (WGS) entry which is preliminary data.</text>
</comment>
<dbReference type="InterPro" id="IPR050683">
    <property type="entry name" value="Bact_Polysacc_Export_ATP-bd"/>
</dbReference>
<dbReference type="PANTHER" id="PTHR46743:SF2">
    <property type="entry name" value="TEICHOIC ACIDS EXPORT ATP-BINDING PROTEIN TAGH"/>
    <property type="match status" value="1"/>
</dbReference>
<dbReference type="AlphaFoldDB" id="X0X3W5"/>
<gene>
    <name evidence="2" type="ORF">S01H1_70166</name>
</gene>
<evidence type="ECO:0000259" key="1">
    <source>
        <dbReference type="Pfam" id="PF14524"/>
    </source>
</evidence>
<dbReference type="Pfam" id="PF14524">
    <property type="entry name" value="Wzt_C"/>
    <property type="match status" value="1"/>
</dbReference>
<reference evidence="2" key="1">
    <citation type="journal article" date="2014" name="Front. Microbiol.">
        <title>High frequency of phylogenetically diverse reductive dehalogenase-homologous genes in deep subseafloor sedimentary metagenomes.</title>
        <authorList>
            <person name="Kawai M."/>
            <person name="Futagami T."/>
            <person name="Toyoda A."/>
            <person name="Takaki Y."/>
            <person name="Nishi S."/>
            <person name="Hori S."/>
            <person name="Arai W."/>
            <person name="Tsubouchi T."/>
            <person name="Morono Y."/>
            <person name="Uchiyama I."/>
            <person name="Ito T."/>
            <person name="Fujiyama A."/>
            <person name="Inagaki F."/>
            <person name="Takami H."/>
        </authorList>
    </citation>
    <scope>NUCLEOTIDE SEQUENCE</scope>
    <source>
        <strain evidence="2">Expedition CK06-06</strain>
    </source>
</reference>
<evidence type="ECO:0000313" key="2">
    <source>
        <dbReference type="EMBL" id="GAG31338.1"/>
    </source>
</evidence>
<dbReference type="Gene3D" id="3.40.50.300">
    <property type="entry name" value="P-loop containing nucleotide triphosphate hydrolases"/>
    <property type="match status" value="1"/>
</dbReference>
<dbReference type="InterPro" id="IPR027417">
    <property type="entry name" value="P-loop_NTPase"/>
</dbReference>
<feature type="non-terminal residue" evidence="2">
    <location>
        <position position="1"/>
    </location>
</feature>
<protein>
    <recommendedName>
        <fullName evidence="1">Wzt C-terminal domain-containing protein</fullName>
    </recommendedName>
</protein>